<evidence type="ECO:0000313" key="2">
    <source>
        <dbReference type="EMBL" id="KMZ69387.1"/>
    </source>
</evidence>
<evidence type="ECO:0000313" key="3">
    <source>
        <dbReference type="Proteomes" id="UP000036987"/>
    </source>
</evidence>
<organism evidence="2 3">
    <name type="scientific">Zostera marina</name>
    <name type="common">Eelgrass</name>
    <dbReference type="NCBI Taxonomy" id="29655"/>
    <lineage>
        <taxon>Eukaryota</taxon>
        <taxon>Viridiplantae</taxon>
        <taxon>Streptophyta</taxon>
        <taxon>Embryophyta</taxon>
        <taxon>Tracheophyta</taxon>
        <taxon>Spermatophyta</taxon>
        <taxon>Magnoliopsida</taxon>
        <taxon>Liliopsida</taxon>
        <taxon>Zosteraceae</taxon>
        <taxon>Zostera</taxon>
    </lineage>
</organism>
<dbReference type="EMBL" id="LFYR01000773">
    <property type="protein sequence ID" value="KMZ69387.1"/>
    <property type="molecule type" value="Genomic_DNA"/>
</dbReference>
<proteinExistence type="predicted"/>
<evidence type="ECO:0000256" key="1">
    <source>
        <dbReference type="SAM" id="MobiDB-lite"/>
    </source>
</evidence>
<reference evidence="3" key="1">
    <citation type="journal article" date="2016" name="Nature">
        <title>The genome of the seagrass Zostera marina reveals angiosperm adaptation to the sea.</title>
        <authorList>
            <person name="Olsen J.L."/>
            <person name="Rouze P."/>
            <person name="Verhelst B."/>
            <person name="Lin Y.-C."/>
            <person name="Bayer T."/>
            <person name="Collen J."/>
            <person name="Dattolo E."/>
            <person name="De Paoli E."/>
            <person name="Dittami S."/>
            <person name="Maumus F."/>
            <person name="Michel G."/>
            <person name="Kersting A."/>
            <person name="Lauritano C."/>
            <person name="Lohaus R."/>
            <person name="Toepel M."/>
            <person name="Tonon T."/>
            <person name="Vanneste K."/>
            <person name="Amirebrahimi M."/>
            <person name="Brakel J."/>
            <person name="Bostroem C."/>
            <person name="Chovatia M."/>
            <person name="Grimwood J."/>
            <person name="Jenkins J.W."/>
            <person name="Jueterbock A."/>
            <person name="Mraz A."/>
            <person name="Stam W.T."/>
            <person name="Tice H."/>
            <person name="Bornberg-Bauer E."/>
            <person name="Green P.J."/>
            <person name="Pearson G.A."/>
            <person name="Procaccini G."/>
            <person name="Duarte C.M."/>
            <person name="Schmutz J."/>
            <person name="Reusch T.B.H."/>
            <person name="Van de Peer Y."/>
        </authorList>
    </citation>
    <scope>NUCLEOTIDE SEQUENCE [LARGE SCALE GENOMIC DNA]</scope>
    <source>
        <strain evidence="3">cv. Finnish</strain>
    </source>
</reference>
<keyword evidence="3" id="KW-1185">Reference proteome</keyword>
<dbReference type="AlphaFoldDB" id="A0A0K9PMC3"/>
<accession>A0A0K9PMC3</accession>
<dbReference type="STRING" id="29655.A0A0K9PMC3"/>
<name>A0A0K9PMC3_ZOSMR</name>
<dbReference type="OMA" id="LNIHEHL"/>
<sequence length="421" mass="47309">MEGAISEQLYSDESSNRMKQSNQCIICLGFNIVYTKDIKTLKDTLLIDPDGEIRRSSSSSNDSSSSNSSRSLSSERGSFVDVKRKKYSSHNQILKGLLHCIWKNDHPYFVFYISNKKNGEEMGFLVANQAKKHNPRYDCVYSFHLRSRFSKGSSRNSCSSIVGEMKVTGCVSFGSNGTVVTDREFVLYGIREHHHHQQQRNTLNAVKFKRLSNLFKSQNPNLKTGGEVDIDLDDFIQESWLNDQRNHTQIDLELAAVVIKDTDRNTKRENTIGGWGLKFLEKSITATDHVDPCIKEGSPRYVNVVLPAGIHGGEGRSSLVERWMTGGHCDCGGWDIGCPLTVLNNKTRSYNKSSGKDSTAAILFQEGAKKQAEPTLRLVPEQEQEGLYYVYFQSSLTSLQAFSIGVAILHNQIPDLLFQQN</sequence>
<dbReference type="PANTHER" id="PTHR31390">
    <property type="entry name" value="EXPRESSED PROTEIN"/>
    <property type="match status" value="1"/>
</dbReference>
<dbReference type="OrthoDB" id="767438at2759"/>
<protein>
    <submittedName>
        <fullName evidence="2">Uncharacterized protein</fullName>
    </submittedName>
</protein>
<dbReference type="PANTHER" id="PTHR31390:SF2">
    <property type="entry name" value="EXPRESSED PROTEIN"/>
    <property type="match status" value="1"/>
</dbReference>
<dbReference type="InterPro" id="IPR021916">
    <property type="entry name" value="DUF3527"/>
</dbReference>
<comment type="caution">
    <text evidence="2">The sequence shown here is derived from an EMBL/GenBank/DDBJ whole genome shotgun (WGS) entry which is preliminary data.</text>
</comment>
<dbReference type="Pfam" id="PF12043">
    <property type="entry name" value="DUF3527"/>
    <property type="match status" value="1"/>
</dbReference>
<gene>
    <name evidence="2" type="ORF">ZOSMA_215G00210</name>
</gene>
<dbReference type="Proteomes" id="UP000036987">
    <property type="component" value="Unassembled WGS sequence"/>
</dbReference>
<feature type="compositionally biased region" description="Low complexity" evidence="1">
    <location>
        <begin position="56"/>
        <end position="73"/>
    </location>
</feature>
<feature type="region of interest" description="Disordered" evidence="1">
    <location>
        <begin position="52"/>
        <end position="73"/>
    </location>
</feature>